<protein>
    <submittedName>
        <fullName evidence="17">Formate dehydrogenase subunit gamma</fullName>
    </submittedName>
</protein>
<evidence type="ECO:0000313" key="17">
    <source>
        <dbReference type="EMBL" id="NML43856.1"/>
    </source>
</evidence>
<feature type="transmembrane region" description="Helical" evidence="14">
    <location>
        <begin position="300"/>
        <end position="319"/>
    </location>
</feature>
<feature type="region of interest" description="Disordered" evidence="13">
    <location>
        <begin position="396"/>
        <end position="418"/>
    </location>
</feature>
<dbReference type="EMBL" id="JABBFX010000001">
    <property type="protein sequence ID" value="NML43856.1"/>
    <property type="molecule type" value="Genomic_DNA"/>
</dbReference>
<evidence type="ECO:0000313" key="18">
    <source>
        <dbReference type="Proteomes" id="UP000541185"/>
    </source>
</evidence>
<keyword evidence="4" id="KW-0813">Transport</keyword>
<keyword evidence="9" id="KW-0249">Electron transport</keyword>
<dbReference type="InterPro" id="IPR011577">
    <property type="entry name" value="Cyt_b561_bac/Ni-Hgenase"/>
</dbReference>
<evidence type="ECO:0000256" key="14">
    <source>
        <dbReference type="SAM" id="Phobius"/>
    </source>
</evidence>
<feature type="compositionally biased region" description="Polar residues" evidence="13">
    <location>
        <begin position="82"/>
        <end position="96"/>
    </location>
</feature>
<dbReference type="InterPro" id="IPR006471">
    <property type="entry name" value="Formate_DH_gsu"/>
</dbReference>
<dbReference type="GO" id="GO:0009326">
    <property type="term" value="C:formate dehydrogenase complex"/>
    <property type="evidence" value="ECO:0007669"/>
    <property type="project" value="InterPro"/>
</dbReference>
<evidence type="ECO:0000256" key="11">
    <source>
        <dbReference type="ARBA" id="ARBA00023004"/>
    </source>
</evidence>
<keyword evidence="18" id="KW-1185">Reference proteome</keyword>
<dbReference type="GO" id="GO:0046872">
    <property type="term" value="F:metal ion binding"/>
    <property type="evidence" value="ECO:0007669"/>
    <property type="project" value="UniProtKB-KW"/>
</dbReference>
<keyword evidence="15" id="KW-0732">Signal</keyword>
<feature type="region of interest" description="Disordered" evidence="13">
    <location>
        <begin position="21"/>
        <end position="103"/>
    </location>
</feature>
<dbReference type="GO" id="GO:0036397">
    <property type="term" value="F:formate dehydrogenase (quinone) activity"/>
    <property type="evidence" value="ECO:0007669"/>
    <property type="project" value="TreeGrafter"/>
</dbReference>
<dbReference type="InterPro" id="IPR016174">
    <property type="entry name" value="Di-haem_cyt_TM"/>
</dbReference>
<organism evidence="17 18">
    <name type="scientific">Ramlibacter agri</name>
    <dbReference type="NCBI Taxonomy" id="2728837"/>
    <lineage>
        <taxon>Bacteria</taxon>
        <taxon>Pseudomonadati</taxon>
        <taxon>Pseudomonadota</taxon>
        <taxon>Betaproteobacteria</taxon>
        <taxon>Burkholderiales</taxon>
        <taxon>Comamonadaceae</taxon>
        <taxon>Ramlibacter</taxon>
    </lineage>
</organism>
<comment type="similarity">
    <text evidence="3">Belongs to the formate dehydrogenase gamma subunit family.</text>
</comment>
<dbReference type="Gene3D" id="1.20.950.20">
    <property type="entry name" value="Transmembrane di-heme cytochromes, Chain C"/>
    <property type="match status" value="1"/>
</dbReference>
<evidence type="ECO:0000256" key="15">
    <source>
        <dbReference type="SAM" id="SignalP"/>
    </source>
</evidence>
<evidence type="ECO:0000256" key="1">
    <source>
        <dbReference type="ARBA" id="ARBA00001971"/>
    </source>
</evidence>
<keyword evidence="5" id="KW-1003">Cell membrane</keyword>
<keyword evidence="8" id="KW-0479">Metal-binding</keyword>
<feature type="signal peptide" evidence="15">
    <location>
        <begin position="1"/>
        <end position="23"/>
    </location>
</feature>
<keyword evidence="11" id="KW-0408">Iron</keyword>
<feature type="compositionally biased region" description="Basic and acidic residues" evidence="13">
    <location>
        <begin position="67"/>
        <end position="76"/>
    </location>
</feature>
<evidence type="ECO:0000256" key="10">
    <source>
        <dbReference type="ARBA" id="ARBA00022989"/>
    </source>
</evidence>
<evidence type="ECO:0000256" key="4">
    <source>
        <dbReference type="ARBA" id="ARBA00022448"/>
    </source>
</evidence>
<dbReference type="SUPFAM" id="SSF81342">
    <property type="entry name" value="Transmembrane di-heme cytochromes"/>
    <property type="match status" value="1"/>
</dbReference>
<dbReference type="GO" id="GO:0022904">
    <property type="term" value="P:respiratory electron transport chain"/>
    <property type="evidence" value="ECO:0007669"/>
    <property type="project" value="InterPro"/>
</dbReference>
<dbReference type="GO" id="GO:0009061">
    <property type="term" value="P:anaerobic respiration"/>
    <property type="evidence" value="ECO:0007669"/>
    <property type="project" value="TreeGrafter"/>
</dbReference>
<keyword evidence="7 14" id="KW-0812">Transmembrane</keyword>
<name>A0A848GYT0_9BURK</name>
<proteinExistence type="inferred from homology"/>
<comment type="caution">
    <text evidence="17">The sequence shown here is derived from an EMBL/GenBank/DDBJ whole genome shotgun (WGS) entry which is preliminary data.</text>
</comment>
<keyword evidence="12 14" id="KW-0472">Membrane</keyword>
<dbReference type="Pfam" id="PF01292">
    <property type="entry name" value="Ni_hydr_CYTB"/>
    <property type="match status" value="1"/>
</dbReference>
<evidence type="ECO:0000256" key="9">
    <source>
        <dbReference type="ARBA" id="ARBA00022982"/>
    </source>
</evidence>
<keyword evidence="10 14" id="KW-1133">Transmembrane helix</keyword>
<evidence type="ECO:0000256" key="6">
    <source>
        <dbReference type="ARBA" id="ARBA00022617"/>
    </source>
</evidence>
<comment type="cofactor">
    <cofactor evidence="1">
        <name>heme</name>
        <dbReference type="ChEBI" id="CHEBI:30413"/>
    </cofactor>
</comment>
<sequence>MSRYLEALAAAALVLALAGGAHAQSESSSPGGGGSTTTTPSKPVTQEDLPPPAPGTGGIQGQNIFDVKPEVKRDASSDPGYMQQNNGQRNAVQPHNNAPMWRGVQAGHEGYTSLPKSEAPEAGILIQGPVKYPGSYYTTAGQAWREVRNKYIVPYGAALLGIVVLALAIFYFTKGPVGESGPDSPGRKIERFTPFERAAHWSNAIAFCCLAISGIVMAWGKFFLQPVIGLTLFGYLTYVLKNLHNFMGPLFVVSLVIIFITFVRDNFPQKGDLRWVFTLGGAIGKKDAPSHRFNAGEKGVFWIGVFALGIIVVASGLVMDRLVPNVDYVRGTMQVTHMVHATAATLMIAVFLGHIYMGTVGMRGAYTAMRRGYVTESWAREHHAYWLEDIESGKVQAQRSHPPGTPPEAVPPRTVHPA</sequence>
<evidence type="ECO:0000256" key="12">
    <source>
        <dbReference type="ARBA" id="ARBA00023136"/>
    </source>
</evidence>
<dbReference type="PANTHER" id="PTHR30074:SF6">
    <property type="entry name" value="FORMATE DEHYDROGENASE GAMMA SUBUNIT"/>
    <property type="match status" value="1"/>
</dbReference>
<dbReference type="PANTHER" id="PTHR30074">
    <property type="entry name" value="FORMATE DEHYDROGENASE, NITRATE-INDUCIBLE, CYTOCHROME B556 FDN SUBUNIT"/>
    <property type="match status" value="1"/>
</dbReference>
<reference evidence="17 18" key="1">
    <citation type="submission" date="2020-04" db="EMBL/GenBank/DDBJ databases">
        <title>Ramlibacter sp. G-1-2-2 isolated from soil.</title>
        <authorList>
            <person name="Dahal R.H."/>
        </authorList>
    </citation>
    <scope>NUCLEOTIDE SEQUENCE [LARGE SCALE GENOMIC DNA]</scope>
    <source>
        <strain evidence="17 18">G-1-2-2</strain>
    </source>
</reference>
<dbReference type="RefSeq" id="WP_169418037.1">
    <property type="nucleotide sequence ID" value="NZ_JABBFX010000001.1"/>
</dbReference>
<evidence type="ECO:0000256" key="2">
    <source>
        <dbReference type="ARBA" id="ARBA00004651"/>
    </source>
</evidence>
<dbReference type="AlphaFoldDB" id="A0A848GYT0"/>
<dbReference type="GO" id="GO:0005886">
    <property type="term" value="C:plasma membrane"/>
    <property type="evidence" value="ECO:0007669"/>
    <property type="project" value="UniProtKB-SubCell"/>
</dbReference>
<feature type="transmembrane region" description="Helical" evidence="14">
    <location>
        <begin position="339"/>
        <end position="361"/>
    </location>
</feature>
<feature type="transmembrane region" description="Helical" evidence="14">
    <location>
        <begin position="152"/>
        <end position="172"/>
    </location>
</feature>
<accession>A0A848GYT0</accession>
<dbReference type="InterPro" id="IPR051817">
    <property type="entry name" value="FDH_cytochrome_b556_subunit"/>
</dbReference>
<feature type="transmembrane region" description="Helical" evidence="14">
    <location>
        <begin position="243"/>
        <end position="263"/>
    </location>
</feature>
<gene>
    <name evidence="17" type="ORF">HHL11_08855</name>
</gene>
<dbReference type="Proteomes" id="UP000541185">
    <property type="component" value="Unassembled WGS sequence"/>
</dbReference>
<evidence type="ECO:0000256" key="3">
    <source>
        <dbReference type="ARBA" id="ARBA00010747"/>
    </source>
</evidence>
<evidence type="ECO:0000256" key="8">
    <source>
        <dbReference type="ARBA" id="ARBA00022723"/>
    </source>
</evidence>
<feature type="domain" description="Cytochrome b561 bacterial/Ni-hydrogenase" evidence="16">
    <location>
        <begin position="191"/>
        <end position="364"/>
    </location>
</feature>
<keyword evidence="6" id="KW-0349">Heme</keyword>
<evidence type="ECO:0000256" key="13">
    <source>
        <dbReference type="SAM" id="MobiDB-lite"/>
    </source>
</evidence>
<feature type="transmembrane region" description="Helical" evidence="14">
    <location>
        <begin position="201"/>
        <end position="223"/>
    </location>
</feature>
<comment type="subcellular location">
    <subcellularLocation>
        <location evidence="2">Cell membrane</location>
        <topology evidence="2">Multi-pass membrane protein</topology>
    </subcellularLocation>
</comment>
<evidence type="ECO:0000259" key="16">
    <source>
        <dbReference type="Pfam" id="PF01292"/>
    </source>
</evidence>
<dbReference type="NCBIfam" id="TIGR01583">
    <property type="entry name" value="formate-DH-gamm"/>
    <property type="match status" value="1"/>
</dbReference>
<feature type="chain" id="PRO_5032616651" evidence="15">
    <location>
        <begin position="24"/>
        <end position="418"/>
    </location>
</feature>
<dbReference type="GO" id="GO:0009055">
    <property type="term" value="F:electron transfer activity"/>
    <property type="evidence" value="ECO:0007669"/>
    <property type="project" value="InterPro"/>
</dbReference>
<evidence type="ECO:0000256" key="5">
    <source>
        <dbReference type="ARBA" id="ARBA00022475"/>
    </source>
</evidence>
<dbReference type="GO" id="GO:0015944">
    <property type="term" value="P:formate oxidation"/>
    <property type="evidence" value="ECO:0007669"/>
    <property type="project" value="TreeGrafter"/>
</dbReference>
<dbReference type="GO" id="GO:0008863">
    <property type="term" value="F:formate dehydrogenase (NAD+) activity"/>
    <property type="evidence" value="ECO:0007669"/>
    <property type="project" value="InterPro"/>
</dbReference>
<evidence type="ECO:0000256" key="7">
    <source>
        <dbReference type="ARBA" id="ARBA00022692"/>
    </source>
</evidence>